<dbReference type="PATRIC" id="fig|128780.6.peg.396"/>
<reference evidence="3 4" key="1">
    <citation type="journal article" date="2015" name="Genome Announc.">
        <title>Complete Genome Sequencing of Stenotrophomonas acidaminiphila ZAC14D2_NAIMI4_2, a Multidrug-Resistant Strain Isolated from Sediments of a Polluted River in Mexico, Uncovers New Antibiotic Resistance Genes and a Novel Class-II Lasso Peptide Biosynthesis Gene Cluster.</title>
        <authorList>
            <person name="Vinuesa P."/>
            <person name="Ochoa-Sanchez L.E."/>
        </authorList>
    </citation>
    <scope>NUCLEOTIDE SEQUENCE [LARGE SCALE GENOMIC DNA]</scope>
    <source>
        <strain evidence="3 4">ZAC14D2_NAIMI4_2</strain>
    </source>
</reference>
<protein>
    <submittedName>
        <fullName evidence="3">Exported protein</fullName>
    </submittedName>
</protein>
<evidence type="ECO:0000256" key="1">
    <source>
        <dbReference type="SAM" id="SignalP"/>
    </source>
</evidence>
<evidence type="ECO:0000259" key="2">
    <source>
        <dbReference type="SMART" id="SM00867"/>
    </source>
</evidence>
<dbReference type="Proteomes" id="UP000061010">
    <property type="component" value="Chromosome"/>
</dbReference>
<dbReference type="Pfam" id="PF04264">
    <property type="entry name" value="YceI"/>
    <property type="match status" value="1"/>
</dbReference>
<feature type="domain" description="Lipid/polyisoprenoid-binding YceI-like" evidence="2">
    <location>
        <begin position="25"/>
        <end position="185"/>
    </location>
</feature>
<dbReference type="RefSeq" id="WP_082393788.1">
    <property type="nucleotide sequence ID" value="NZ_CP125110.1"/>
</dbReference>
<organism evidence="3 4">
    <name type="scientific">Stenotrophomonas acidaminiphila</name>
    <dbReference type="NCBI Taxonomy" id="128780"/>
    <lineage>
        <taxon>Bacteria</taxon>
        <taxon>Pseudomonadati</taxon>
        <taxon>Pseudomonadota</taxon>
        <taxon>Gammaproteobacteria</taxon>
        <taxon>Lysobacterales</taxon>
        <taxon>Lysobacteraceae</taxon>
        <taxon>Stenotrophomonas</taxon>
    </lineage>
</organism>
<evidence type="ECO:0000313" key="3">
    <source>
        <dbReference type="EMBL" id="ALJ26842.1"/>
    </source>
</evidence>
<keyword evidence="1" id="KW-0732">Signal</keyword>
<dbReference type="InterPro" id="IPR036761">
    <property type="entry name" value="TTHA0802/YceI-like_sf"/>
</dbReference>
<dbReference type="KEGG" id="sacz:AOT14_03900"/>
<gene>
    <name evidence="3" type="ORF">AOT14_03900</name>
</gene>
<accession>A0A0S1AVS2</accession>
<sequence length="190" mass="21905" precursor="true">MRWVRCGLLLSWLAATGTAVAAPQPLQFDTTHSRFGFEIRTRFGQRIEGQFPRFDGWITVLPDGRHQVRLRMFTQYVEIPGKPRYTGWMRGEDFFDAQRHPLVEFESDPYDPDIVERGGSVEGRLTIRGISRREVLHLEQPECARPGYDCDLVSRGTVQRGRYGMDSWQFALGDRVTFILRTRLVGASQP</sequence>
<dbReference type="OrthoDB" id="5966233at2"/>
<dbReference type="EMBL" id="CP012900">
    <property type="protein sequence ID" value="ALJ26842.1"/>
    <property type="molecule type" value="Genomic_DNA"/>
</dbReference>
<keyword evidence="4" id="KW-1185">Reference proteome</keyword>
<dbReference type="InterPro" id="IPR007372">
    <property type="entry name" value="Lipid/polyisoprenoid-bd_YceI"/>
</dbReference>
<proteinExistence type="predicted"/>
<dbReference type="AlphaFoldDB" id="A0A0S1AVS2"/>
<dbReference type="Gene3D" id="2.40.128.110">
    <property type="entry name" value="Lipid/polyisoprenoid-binding, YceI-like"/>
    <property type="match status" value="1"/>
</dbReference>
<evidence type="ECO:0000313" key="4">
    <source>
        <dbReference type="Proteomes" id="UP000061010"/>
    </source>
</evidence>
<dbReference type="SMART" id="SM00867">
    <property type="entry name" value="YceI"/>
    <property type="match status" value="1"/>
</dbReference>
<feature type="chain" id="PRO_5006588363" evidence="1">
    <location>
        <begin position="22"/>
        <end position="190"/>
    </location>
</feature>
<dbReference type="PANTHER" id="PTHR34406:SF1">
    <property type="entry name" value="PROTEIN YCEI"/>
    <property type="match status" value="1"/>
</dbReference>
<name>A0A0S1AVS2_9GAMM</name>
<feature type="signal peptide" evidence="1">
    <location>
        <begin position="1"/>
        <end position="21"/>
    </location>
</feature>
<dbReference type="PANTHER" id="PTHR34406">
    <property type="entry name" value="PROTEIN YCEI"/>
    <property type="match status" value="1"/>
</dbReference>
<dbReference type="SUPFAM" id="SSF101874">
    <property type="entry name" value="YceI-like"/>
    <property type="match status" value="1"/>
</dbReference>